<evidence type="ECO:0000256" key="4">
    <source>
        <dbReference type="SAM" id="MobiDB-lite"/>
    </source>
</evidence>
<keyword evidence="1" id="KW-0805">Transcription regulation</keyword>
<reference evidence="6 7" key="1">
    <citation type="submission" date="2024-04" db="EMBL/GenBank/DDBJ databases">
        <title>Novel species of the genus Ideonella isolated from streams.</title>
        <authorList>
            <person name="Lu H."/>
        </authorList>
    </citation>
    <scope>NUCLEOTIDE SEQUENCE [LARGE SCALE GENOMIC DNA]</scope>
    <source>
        <strain evidence="6 7">DXS22W</strain>
    </source>
</reference>
<evidence type="ECO:0000256" key="3">
    <source>
        <dbReference type="ARBA" id="ARBA00023163"/>
    </source>
</evidence>
<dbReference type="InterPro" id="IPR008920">
    <property type="entry name" value="TF_FadR/GntR_C"/>
</dbReference>
<dbReference type="Proteomes" id="UP001365405">
    <property type="component" value="Unassembled WGS sequence"/>
</dbReference>
<dbReference type="SMART" id="SM00345">
    <property type="entry name" value="HTH_GNTR"/>
    <property type="match status" value="1"/>
</dbReference>
<evidence type="ECO:0000256" key="1">
    <source>
        <dbReference type="ARBA" id="ARBA00023015"/>
    </source>
</evidence>
<dbReference type="RefSeq" id="WP_341409368.1">
    <property type="nucleotide sequence ID" value="NZ_JBBUTH010000003.1"/>
</dbReference>
<dbReference type="Gene3D" id="1.10.10.10">
    <property type="entry name" value="Winged helix-like DNA-binding domain superfamily/Winged helix DNA-binding domain"/>
    <property type="match status" value="1"/>
</dbReference>
<dbReference type="InterPro" id="IPR036388">
    <property type="entry name" value="WH-like_DNA-bd_sf"/>
</dbReference>
<dbReference type="CDD" id="cd07377">
    <property type="entry name" value="WHTH_GntR"/>
    <property type="match status" value="1"/>
</dbReference>
<dbReference type="PRINTS" id="PR00035">
    <property type="entry name" value="HTHGNTR"/>
</dbReference>
<feature type="domain" description="HTH gntR-type" evidence="5">
    <location>
        <begin position="11"/>
        <end position="78"/>
    </location>
</feature>
<dbReference type="PANTHER" id="PTHR43537:SF53">
    <property type="entry name" value="HTH-TYPE TRANSCRIPTIONAL REPRESSOR NANR"/>
    <property type="match status" value="1"/>
</dbReference>
<keyword evidence="2" id="KW-0238">DNA-binding</keyword>
<dbReference type="Pfam" id="PF00392">
    <property type="entry name" value="GntR"/>
    <property type="match status" value="1"/>
</dbReference>
<accession>A0ABU9CER9</accession>
<dbReference type="InterPro" id="IPR011711">
    <property type="entry name" value="GntR_C"/>
</dbReference>
<dbReference type="SMART" id="SM00895">
    <property type="entry name" value="FCD"/>
    <property type="match status" value="1"/>
</dbReference>
<protein>
    <submittedName>
        <fullName evidence="6">GntR family transcriptional regulator</fullName>
    </submittedName>
</protein>
<evidence type="ECO:0000259" key="5">
    <source>
        <dbReference type="PROSITE" id="PS50949"/>
    </source>
</evidence>
<dbReference type="SUPFAM" id="SSF48008">
    <property type="entry name" value="GntR ligand-binding domain-like"/>
    <property type="match status" value="1"/>
</dbReference>
<dbReference type="Pfam" id="PF07729">
    <property type="entry name" value="FCD"/>
    <property type="match status" value="1"/>
</dbReference>
<dbReference type="Gene3D" id="1.20.120.530">
    <property type="entry name" value="GntR ligand-binding domain-like"/>
    <property type="match status" value="1"/>
</dbReference>
<dbReference type="PROSITE" id="PS50949">
    <property type="entry name" value="HTH_GNTR"/>
    <property type="match status" value="1"/>
</dbReference>
<gene>
    <name evidence="6" type="ORF">AACH10_05515</name>
</gene>
<keyword evidence="3" id="KW-0804">Transcription</keyword>
<dbReference type="InterPro" id="IPR036390">
    <property type="entry name" value="WH_DNA-bd_sf"/>
</dbReference>
<name>A0ABU9CER9_9BURK</name>
<dbReference type="EMBL" id="JBBUTH010000003">
    <property type="protein sequence ID" value="MEK8049685.1"/>
    <property type="molecule type" value="Genomic_DNA"/>
</dbReference>
<sequence>MTRTDPSPIAASRPDQIADRIVDAILAGRLAPGQRLGEQDLAALFGVSRTLVREALARLSARGMVTVNARRGWYVVQPSLAEAREAFGARVAIETGLLRTLDGPPSPAAVQRLKAHVAQEQAAIHDGEPGQRSWLLGDFHVCLADCLGNALLADILRDLTARTTLIATLYQSTHAAGTSCAEHGEIVAALEAGDIALAVQRLQAHIGSVAEHLDRAVRPPEDDPLAPLRAALGPLAITAQSPAAQAGTATRRRPRRALFTPLVGGDAAPATLPSSTKD</sequence>
<keyword evidence="7" id="KW-1185">Reference proteome</keyword>
<comment type="caution">
    <text evidence="6">The sequence shown here is derived from an EMBL/GenBank/DDBJ whole genome shotgun (WGS) entry which is preliminary data.</text>
</comment>
<feature type="region of interest" description="Disordered" evidence="4">
    <location>
        <begin position="241"/>
        <end position="278"/>
    </location>
</feature>
<dbReference type="InterPro" id="IPR000524">
    <property type="entry name" value="Tscrpt_reg_HTH_GntR"/>
</dbReference>
<organism evidence="6 7">
    <name type="scientific">Pseudaquabacterium inlustre</name>
    <dbReference type="NCBI Taxonomy" id="2984192"/>
    <lineage>
        <taxon>Bacteria</taxon>
        <taxon>Pseudomonadati</taxon>
        <taxon>Pseudomonadota</taxon>
        <taxon>Betaproteobacteria</taxon>
        <taxon>Burkholderiales</taxon>
        <taxon>Sphaerotilaceae</taxon>
        <taxon>Pseudaquabacterium</taxon>
    </lineage>
</organism>
<dbReference type="SUPFAM" id="SSF46785">
    <property type="entry name" value="Winged helix' DNA-binding domain"/>
    <property type="match status" value="1"/>
</dbReference>
<evidence type="ECO:0000256" key="2">
    <source>
        <dbReference type="ARBA" id="ARBA00023125"/>
    </source>
</evidence>
<proteinExistence type="predicted"/>
<evidence type="ECO:0000313" key="7">
    <source>
        <dbReference type="Proteomes" id="UP001365405"/>
    </source>
</evidence>
<evidence type="ECO:0000313" key="6">
    <source>
        <dbReference type="EMBL" id="MEK8049685.1"/>
    </source>
</evidence>
<dbReference type="PANTHER" id="PTHR43537">
    <property type="entry name" value="TRANSCRIPTIONAL REGULATOR, GNTR FAMILY"/>
    <property type="match status" value="1"/>
</dbReference>